<accession>A0ACB7VZZ0</accession>
<comment type="caution">
    <text evidence="1">The sequence shown here is derived from an EMBL/GenBank/DDBJ whole genome shotgun (WGS) entry which is preliminary data.</text>
</comment>
<dbReference type="Proteomes" id="UP000827976">
    <property type="component" value="Chromosome 5"/>
</dbReference>
<gene>
    <name evidence="1" type="ORF">IHE45_05G014200</name>
</gene>
<protein>
    <submittedName>
        <fullName evidence="1">NAC domain-containing protein</fullName>
    </submittedName>
</protein>
<sequence length="226" mass="25642">MERPVGFRFSPTEEELVSFYLRNMLDNKRQDIQSVIPILDVYSFDPWQLPKMAGEPCNKDGEQWFFFSPMQEREALGGRRTRMTQAGFWKATGSPSFVYSTDRAIAVKKTMVFYSGKTPFGSKTKWKMNEYKALEGTTSKLRNEFSLCRVYIKSGCLRAFDRRPVGLGIESRRMGIESSSTSSSSHSSIIAPLAVEGTSSHKSSSSAELGITEDMQMLGDIDWNWF</sequence>
<evidence type="ECO:0000313" key="2">
    <source>
        <dbReference type="Proteomes" id="UP000827976"/>
    </source>
</evidence>
<evidence type="ECO:0000313" key="1">
    <source>
        <dbReference type="EMBL" id="KAH7680765.1"/>
    </source>
</evidence>
<proteinExistence type="predicted"/>
<dbReference type="EMBL" id="CM037015">
    <property type="protein sequence ID" value="KAH7680765.1"/>
    <property type="molecule type" value="Genomic_DNA"/>
</dbReference>
<name>A0ACB7VZZ0_DIOAL</name>
<reference evidence="2" key="1">
    <citation type="journal article" date="2022" name="Nat. Commun.">
        <title>Chromosome evolution and the genetic basis of agronomically important traits in greater yam.</title>
        <authorList>
            <person name="Bredeson J.V."/>
            <person name="Lyons J.B."/>
            <person name="Oniyinde I.O."/>
            <person name="Okereke N.R."/>
            <person name="Kolade O."/>
            <person name="Nnabue I."/>
            <person name="Nwadili C.O."/>
            <person name="Hribova E."/>
            <person name="Parker M."/>
            <person name="Nwogha J."/>
            <person name="Shu S."/>
            <person name="Carlson J."/>
            <person name="Kariba R."/>
            <person name="Muthemba S."/>
            <person name="Knop K."/>
            <person name="Barton G.J."/>
            <person name="Sherwood A.V."/>
            <person name="Lopez-Montes A."/>
            <person name="Asiedu R."/>
            <person name="Jamnadass R."/>
            <person name="Muchugi A."/>
            <person name="Goodstein D."/>
            <person name="Egesi C.N."/>
            <person name="Featherston J."/>
            <person name="Asfaw A."/>
            <person name="Simpson G.G."/>
            <person name="Dolezel J."/>
            <person name="Hendre P.S."/>
            <person name="Van Deynze A."/>
            <person name="Kumar P.L."/>
            <person name="Obidiegwu J.E."/>
            <person name="Bhattacharjee R."/>
            <person name="Rokhsar D.S."/>
        </authorList>
    </citation>
    <scope>NUCLEOTIDE SEQUENCE [LARGE SCALE GENOMIC DNA]</scope>
    <source>
        <strain evidence="2">cv. TDa95/00328</strain>
    </source>
</reference>
<keyword evidence="2" id="KW-1185">Reference proteome</keyword>
<organism evidence="1 2">
    <name type="scientific">Dioscorea alata</name>
    <name type="common">Purple yam</name>
    <dbReference type="NCBI Taxonomy" id="55571"/>
    <lineage>
        <taxon>Eukaryota</taxon>
        <taxon>Viridiplantae</taxon>
        <taxon>Streptophyta</taxon>
        <taxon>Embryophyta</taxon>
        <taxon>Tracheophyta</taxon>
        <taxon>Spermatophyta</taxon>
        <taxon>Magnoliopsida</taxon>
        <taxon>Liliopsida</taxon>
        <taxon>Dioscoreales</taxon>
        <taxon>Dioscoreaceae</taxon>
        <taxon>Dioscorea</taxon>
    </lineage>
</organism>